<evidence type="ECO:0000259" key="3">
    <source>
        <dbReference type="Pfam" id="PF08240"/>
    </source>
</evidence>
<dbReference type="GO" id="GO:0016651">
    <property type="term" value="F:oxidoreductase activity, acting on NAD(P)H"/>
    <property type="evidence" value="ECO:0007669"/>
    <property type="project" value="TreeGrafter"/>
</dbReference>
<dbReference type="PANTHER" id="PTHR48106">
    <property type="entry name" value="QUINONE OXIDOREDUCTASE PIG3-RELATED"/>
    <property type="match status" value="1"/>
</dbReference>
<proteinExistence type="predicted"/>
<dbReference type="InterPro" id="IPR013154">
    <property type="entry name" value="ADH-like_N"/>
</dbReference>
<evidence type="ECO:0000313" key="4">
    <source>
        <dbReference type="EMBL" id="NUB46476.1"/>
    </source>
</evidence>
<dbReference type="Gene3D" id="3.40.50.720">
    <property type="entry name" value="NAD(P)-binding Rossmann-like Domain"/>
    <property type="match status" value="1"/>
</dbReference>
<dbReference type="AlphaFoldDB" id="A0A8X8KQY4"/>
<dbReference type="InterPro" id="IPR011032">
    <property type="entry name" value="GroES-like_sf"/>
</dbReference>
<dbReference type="EMBL" id="WHUT02000015">
    <property type="protein sequence ID" value="NUB46476.1"/>
    <property type="molecule type" value="Genomic_DNA"/>
</dbReference>
<dbReference type="PANTHER" id="PTHR48106:SF18">
    <property type="entry name" value="QUINONE OXIDOREDUCTASE PIG3"/>
    <property type="match status" value="1"/>
</dbReference>
<sequence length="371" mass="39626">MTLYPDTTTRIESTITEDRTLRLELVQAPVPEPRADEVVVRVEAAPINPTDIGLMLSAADVSTLQRIGNVTKARIPEAAMDSVRWRLGRAKYPGSEGAGTVVAAGADAKELIGRVVAVSQQIYAGYRTLGAVDCTVLPANVTAVAGAGALVNPLTVLGFIETMRLEGHHAIINTAAASNLGQMLVRQCAAEGIPLVSIVRRPEHAEMLKKIGGKFVCDLSSASFDADLRAAISATGATLAFDAVGADLTPRLMTAMNKVLLGQTRVHSQYGSPVRKKVYVYGTLDVAPIPIRRDLGMAWSVEGWLLYHFLERIGSAAADRLRRLAAQGVTGTFASHFNRTITLSEAIEPAVIRDYAARATQNKFLIVPDGS</sequence>
<dbReference type="Pfam" id="PF08240">
    <property type="entry name" value="ADH_N"/>
    <property type="match status" value="1"/>
</dbReference>
<evidence type="ECO:0000313" key="5">
    <source>
        <dbReference type="Proteomes" id="UP000484076"/>
    </source>
</evidence>
<accession>A0A8X8KQY4</accession>
<evidence type="ECO:0000256" key="1">
    <source>
        <dbReference type="ARBA" id="ARBA00022857"/>
    </source>
</evidence>
<keyword evidence="2" id="KW-0560">Oxidoreductase</keyword>
<name>A0A8X8KQY4_9RHOB</name>
<dbReference type="SUPFAM" id="SSF50129">
    <property type="entry name" value="GroES-like"/>
    <property type="match status" value="1"/>
</dbReference>
<comment type="caution">
    <text evidence="4">The sequence shown here is derived from an EMBL/GenBank/DDBJ whole genome shotgun (WGS) entry which is preliminary data.</text>
</comment>
<keyword evidence="1" id="KW-0521">NADP</keyword>
<gene>
    <name evidence="4" type="ORF">GEU84_018950</name>
</gene>
<keyword evidence="5" id="KW-1185">Reference proteome</keyword>
<dbReference type="Gene3D" id="3.90.180.10">
    <property type="entry name" value="Medium-chain alcohol dehydrogenases, catalytic domain"/>
    <property type="match status" value="1"/>
</dbReference>
<reference evidence="4" key="1">
    <citation type="submission" date="2020-05" db="EMBL/GenBank/DDBJ databases">
        <title>Fertoebacter nigrum gen. nov., sp. nov., a new member of the family Rhodobacteraceae.</title>
        <authorList>
            <person name="Szuroczki S."/>
            <person name="Abbaszade G."/>
            <person name="Buni D."/>
            <person name="Schumann P."/>
            <person name="Toth E."/>
        </authorList>
    </citation>
    <scope>NUCLEOTIDE SEQUENCE</scope>
    <source>
        <strain evidence="4">RG-N-1a</strain>
    </source>
</reference>
<dbReference type="InterPro" id="IPR036291">
    <property type="entry name" value="NAD(P)-bd_dom_sf"/>
</dbReference>
<dbReference type="GO" id="GO:0070402">
    <property type="term" value="F:NADPH binding"/>
    <property type="evidence" value="ECO:0007669"/>
    <property type="project" value="TreeGrafter"/>
</dbReference>
<organism evidence="4 5">
    <name type="scientific">Fertoeibacter niger</name>
    <dbReference type="NCBI Taxonomy" id="2656921"/>
    <lineage>
        <taxon>Bacteria</taxon>
        <taxon>Pseudomonadati</taxon>
        <taxon>Pseudomonadota</taxon>
        <taxon>Alphaproteobacteria</taxon>
        <taxon>Rhodobacterales</taxon>
        <taxon>Paracoccaceae</taxon>
        <taxon>Fertoeibacter</taxon>
    </lineage>
</organism>
<feature type="domain" description="Alcohol dehydrogenase-like N-terminal" evidence="3">
    <location>
        <begin position="35"/>
        <end position="124"/>
    </location>
</feature>
<dbReference type="SUPFAM" id="SSF51735">
    <property type="entry name" value="NAD(P)-binding Rossmann-fold domains"/>
    <property type="match status" value="1"/>
</dbReference>
<protein>
    <submittedName>
        <fullName evidence="4">NADH oxidase</fullName>
    </submittedName>
</protein>
<dbReference type="RefSeq" id="WP_152828560.1">
    <property type="nucleotide sequence ID" value="NZ_WHUT02000015.1"/>
</dbReference>
<dbReference type="Proteomes" id="UP000484076">
    <property type="component" value="Unassembled WGS sequence"/>
</dbReference>
<evidence type="ECO:0000256" key="2">
    <source>
        <dbReference type="ARBA" id="ARBA00023002"/>
    </source>
</evidence>